<dbReference type="PANTHER" id="PTHR45947:SF3">
    <property type="entry name" value="SULFOQUINOVOSYL TRANSFERASE SQD2"/>
    <property type="match status" value="1"/>
</dbReference>
<proteinExistence type="predicted"/>
<reference evidence="3 4" key="1">
    <citation type="submission" date="2018-01" db="EMBL/GenBank/DDBJ databases">
        <title>G. obscuriglobus.</title>
        <authorList>
            <person name="Franke J."/>
            <person name="Blomberg W."/>
            <person name="Selmecki A."/>
        </authorList>
    </citation>
    <scope>NUCLEOTIDE SEQUENCE [LARGE SCALE GENOMIC DNA]</scope>
    <source>
        <strain evidence="3 4">DSM 5831</strain>
    </source>
</reference>
<dbReference type="Pfam" id="PF00534">
    <property type="entry name" value="Glycos_transf_1"/>
    <property type="match status" value="1"/>
</dbReference>
<evidence type="ECO:0000313" key="3">
    <source>
        <dbReference type="EMBL" id="AWM40073.1"/>
    </source>
</evidence>
<dbReference type="AlphaFoldDB" id="A0A2Z3H214"/>
<keyword evidence="3" id="KW-0808">Transferase</keyword>
<dbReference type="OrthoDB" id="232381at2"/>
<dbReference type="EMBL" id="CP025958">
    <property type="protein sequence ID" value="AWM40073.1"/>
    <property type="molecule type" value="Genomic_DNA"/>
</dbReference>
<dbReference type="Pfam" id="PF13579">
    <property type="entry name" value="Glyco_trans_4_4"/>
    <property type="match status" value="1"/>
</dbReference>
<feature type="domain" description="Glycosyltransferase subfamily 4-like N-terminal" evidence="2">
    <location>
        <begin position="19"/>
        <end position="164"/>
    </location>
</feature>
<dbReference type="Proteomes" id="UP000245802">
    <property type="component" value="Chromosome"/>
</dbReference>
<evidence type="ECO:0000313" key="4">
    <source>
        <dbReference type="Proteomes" id="UP000245802"/>
    </source>
</evidence>
<dbReference type="SUPFAM" id="SSF53756">
    <property type="entry name" value="UDP-Glycosyltransferase/glycogen phosphorylase"/>
    <property type="match status" value="1"/>
</dbReference>
<dbReference type="InterPro" id="IPR050194">
    <property type="entry name" value="Glycosyltransferase_grp1"/>
</dbReference>
<accession>A0A2Z3H214</accession>
<evidence type="ECO:0000259" key="1">
    <source>
        <dbReference type="Pfam" id="PF00534"/>
    </source>
</evidence>
<name>A0A2Z3H214_9BACT</name>
<dbReference type="Gene3D" id="3.40.50.2000">
    <property type="entry name" value="Glycogen Phosphorylase B"/>
    <property type="match status" value="2"/>
</dbReference>
<dbReference type="CDD" id="cd03801">
    <property type="entry name" value="GT4_PimA-like"/>
    <property type="match status" value="1"/>
</dbReference>
<dbReference type="KEGG" id="gog:C1280_25755"/>
<protein>
    <submittedName>
        <fullName evidence="3">Glycosyltransferase family 1 protein</fullName>
    </submittedName>
</protein>
<keyword evidence="4" id="KW-1185">Reference proteome</keyword>
<dbReference type="PANTHER" id="PTHR45947">
    <property type="entry name" value="SULFOQUINOVOSYL TRANSFERASE SQD2"/>
    <property type="match status" value="1"/>
</dbReference>
<dbReference type="RefSeq" id="WP_010034453.1">
    <property type="nucleotide sequence ID" value="NZ_CP025958.1"/>
</dbReference>
<gene>
    <name evidence="3" type="ORF">C1280_25755</name>
</gene>
<dbReference type="GO" id="GO:0016757">
    <property type="term" value="F:glycosyltransferase activity"/>
    <property type="evidence" value="ECO:0007669"/>
    <property type="project" value="InterPro"/>
</dbReference>
<dbReference type="InterPro" id="IPR028098">
    <property type="entry name" value="Glyco_trans_4-like_N"/>
</dbReference>
<organism evidence="3 4">
    <name type="scientific">Gemmata obscuriglobus</name>
    <dbReference type="NCBI Taxonomy" id="114"/>
    <lineage>
        <taxon>Bacteria</taxon>
        <taxon>Pseudomonadati</taxon>
        <taxon>Planctomycetota</taxon>
        <taxon>Planctomycetia</taxon>
        <taxon>Gemmatales</taxon>
        <taxon>Gemmataceae</taxon>
        <taxon>Gemmata</taxon>
    </lineage>
</organism>
<dbReference type="InterPro" id="IPR001296">
    <property type="entry name" value="Glyco_trans_1"/>
</dbReference>
<sequence length="373" mass="40174">MRITILGGPFQPFPPAPGGAVERVWHGLAEEFAAQGHTVTVLCKAGAGQKAEETVKGVRYVRRTGFTAGPRLLPNLVKDLGYSLQMQRLLPPADVLVTHSFWGPVVAHLRRGVGRVVVHVARMPKGQLRLYDRAARLNVPSSAVRDAIAEERPKLLAKVRVVPYPADGRFTPPAEKRPRKPQPTVLFAGRIHPEKGLDLLVEAFARLDPVRFPARLRIVGPWLVAQGGAGGEYRSALAAKSAGRAVELVEPIFDRVGLANEYRAADLFCYPSLAEAGETFGVAPLEAMATGLPPVVSDLACFRDFITDGATGVVFDHRRPDPAGRLAGQLGRLLGAPALREQIAGRAASRAAGHTLPRVAAAHLRDFEEVLSE</sequence>
<feature type="domain" description="Glycosyl transferase family 1" evidence="1">
    <location>
        <begin position="176"/>
        <end position="343"/>
    </location>
</feature>
<evidence type="ECO:0000259" key="2">
    <source>
        <dbReference type="Pfam" id="PF13579"/>
    </source>
</evidence>